<evidence type="ECO:0000256" key="1">
    <source>
        <dbReference type="ARBA" id="ARBA00003487"/>
    </source>
</evidence>
<name>A0A1M6INA9_9FIRM</name>
<dbReference type="UniPathway" id="UPA00344"/>
<dbReference type="GO" id="GO:0006777">
    <property type="term" value="P:Mo-molybdopterin cofactor biosynthetic process"/>
    <property type="evidence" value="ECO:0007669"/>
    <property type="project" value="UniProtKB-KW"/>
</dbReference>
<dbReference type="PANTHER" id="PTHR43764">
    <property type="entry name" value="MOLYBDENUM COFACTOR BIOSYNTHESIS"/>
    <property type="match status" value="1"/>
</dbReference>
<dbReference type="AlphaFoldDB" id="A0A1M6INA9"/>
<evidence type="ECO:0000256" key="2">
    <source>
        <dbReference type="ARBA" id="ARBA00005046"/>
    </source>
</evidence>
<dbReference type="PANTHER" id="PTHR43764:SF1">
    <property type="entry name" value="MOLYBDOPTERIN MOLYBDOTRANSFERASE"/>
    <property type="match status" value="1"/>
</dbReference>
<comment type="function">
    <text evidence="1">May be involved in the biosynthesis of molybdopterin.</text>
</comment>
<dbReference type="InterPro" id="IPR036425">
    <property type="entry name" value="MoaB/Mog-like_dom_sf"/>
</dbReference>
<sequence length="164" mass="17897">MYKVGIITASDSGSEGKREDLSGQVIREMVEKAGYLVVDYKMVPDDLEMIKETIIYMCDGIGVDLVLTTGGTGFSKRDNTPEATLAAIQRRVPGIPEAMRYLSLQITPKAMLSRAEAGIRNNSLIVNLPGSPKAVRECLEYIMNPMEHGLDILKGSATNCAEKE</sequence>
<dbReference type="InterPro" id="IPR008284">
    <property type="entry name" value="MoCF_biosynth_CS"/>
</dbReference>
<dbReference type="Proteomes" id="UP000184052">
    <property type="component" value="Unassembled WGS sequence"/>
</dbReference>
<keyword evidence="3" id="KW-0501">Molybdenum cofactor biosynthesis</keyword>
<dbReference type="OrthoDB" id="9784492at2"/>
<evidence type="ECO:0000256" key="3">
    <source>
        <dbReference type="ARBA" id="ARBA00023150"/>
    </source>
</evidence>
<dbReference type="Gene3D" id="3.40.980.10">
    <property type="entry name" value="MoaB/Mog-like domain"/>
    <property type="match status" value="1"/>
</dbReference>
<evidence type="ECO:0000259" key="4">
    <source>
        <dbReference type="SMART" id="SM00852"/>
    </source>
</evidence>
<dbReference type="InterPro" id="IPR051920">
    <property type="entry name" value="MPT_Adenylyltrnsfr/MoaC-Rel"/>
</dbReference>
<dbReference type="RefSeq" id="WP_073049796.1">
    <property type="nucleotide sequence ID" value="NZ_FQZL01000018.1"/>
</dbReference>
<dbReference type="CDD" id="cd00886">
    <property type="entry name" value="MogA_MoaB"/>
    <property type="match status" value="1"/>
</dbReference>
<accession>A0A1M6INA9</accession>
<dbReference type="PROSITE" id="PS01078">
    <property type="entry name" value="MOCF_BIOSYNTHESIS_1"/>
    <property type="match status" value="1"/>
</dbReference>
<feature type="domain" description="MoaB/Mog" evidence="4">
    <location>
        <begin position="5"/>
        <end position="149"/>
    </location>
</feature>
<dbReference type="SUPFAM" id="SSF53218">
    <property type="entry name" value="Molybdenum cofactor biosynthesis proteins"/>
    <property type="match status" value="1"/>
</dbReference>
<gene>
    <name evidence="5" type="ORF">SAMN02745751_02372</name>
</gene>
<dbReference type="EMBL" id="FQZL01000018">
    <property type="protein sequence ID" value="SHJ35945.1"/>
    <property type="molecule type" value="Genomic_DNA"/>
</dbReference>
<organism evidence="5 6">
    <name type="scientific">Dethiosulfatibacter aminovorans DSM 17477</name>
    <dbReference type="NCBI Taxonomy" id="1121476"/>
    <lineage>
        <taxon>Bacteria</taxon>
        <taxon>Bacillati</taxon>
        <taxon>Bacillota</taxon>
        <taxon>Tissierellia</taxon>
        <taxon>Dethiosulfatibacter</taxon>
    </lineage>
</organism>
<keyword evidence="6" id="KW-1185">Reference proteome</keyword>
<proteinExistence type="predicted"/>
<dbReference type="SMART" id="SM00852">
    <property type="entry name" value="MoCF_biosynth"/>
    <property type="match status" value="1"/>
</dbReference>
<reference evidence="5 6" key="1">
    <citation type="submission" date="2016-11" db="EMBL/GenBank/DDBJ databases">
        <authorList>
            <person name="Jaros S."/>
            <person name="Januszkiewicz K."/>
            <person name="Wedrychowicz H."/>
        </authorList>
    </citation>
    <scope>NUCLEOTIDE SEQUENCE [LARGE SCALE GENOMIC DNA]</scope>
    <source>
        <strain evidence="5 6">DSM 17477</strain>
    </source>
</reference>
<dbReference type="NCBIfam" id="TIGR00177">
    <property type="entry name" value="molyb_syn"/>
    <property type="match status" value="1"/>
</dbReference>
<dbReference type="STRING" id="1121476.SAMN02745751_02372"/>
<evidence type="ECO:0000313" key="6">
    <source>
        <dbReference type="Proteomes" id="UP000184052"/>
    </source>
</evidence>
<dbReference type="Pfam" id="PF00994">
    <property type="entry name" value="MoCF_biosynth"/>
    <property type="match status" value="1"/>
</dbReference>
<evidence type="ECO:0000313" key="5">
    <source>
        <dbReference type="EMBL" id="SHJ35945.1"/>
    </source>
</evidence>
<dbReference type="InterPro" id="IPR001453">
    <property type="entry name" value="MoaB/Mog_dom"/>
</dbReference>
<comment type="pathway">
    <text evidence="2">Cofactor biosynthesis; molybdopterin biosynthesis.</text>
</comment>
<protein>
    <submittedName>
        <fullName evidence="5">Molybdenum cofactor synthesis domain-containing protein</fullName>
    </submittedName>
</protein>